<dbReference type="EMBL" id="FXTQ01000004">
    <property type="protein sequence ID" value="SMO82214.1"/>
    <property type="molecule type" value="Genomic_DNA"/>
</dbReference>
<dbReference type="GO" id="GO:0016757">
    <property type="term" value="F:glycosyltransferase activity"/>
    <property type="evidence" value="ECO:0007669"/>
    <property type="project" value="InterPro"/>
</dbReference>
<keyword evidence="2" id="KW-0808">Transferase</keyword>
<dbReference type="Gene3D" id="3.40.50.2000">
    <property type="entry name" value="Glycogen Phosphorylase B"/>
    <property type="match status" value="2"/>
</dbReference>
<sequence>MNFLIITHVNHIHKDDQYFGYGPYIGEMNIWLKYVNKVTIVAPLKNGNISPIDLSYQCDNIDFRNVPDFSFTSLKSRIISIYKLPIIFWNIYMAMRKADHIHLRCPGNMGLIACFVQILFPNKIKTAKYAGNWDPNSKQPWTYRLQKYLLKNTFLTKKMTVLVYGDWKNQSRNIKSFFTATYSDSEKEIIDKSFVNLYFKLLFVGSLVDGKRPLYAIKLIEGLIKKGYNVILDLYGDGLEKKNLENYIQTNNLEKYIFLKGNQNRETLKNAYKESNFVVLPSKSEGWPKAIAEGMFWGCVPIATKVSCVPSMLDFGNRGIMLEMNLDIDLNQIAKIIENEGTFTKKSKLALNWSQKYTSDIFEKEIKALLQV</sequence>
<evidence type="ECO:0000259" key="1">
    <source>
        <dbReference type="Pfam" id="PF00534"/>
    </source>
</evidence>
<accession>A0A521EE66</accession>
<dbReference type="InterPro" id="IPR001296">
    <property type="entry name" value="Glyco_trans_1"/>
</dbReference>
<dbReference type="Proteomes" id="UP000319267">
    <property type="component" value="Unassembled WGS sequence"/>
</dbReference>
<proteinExistence type="predicted"/>
<dbReference type="OrthoDB" id="1395864at2"/>
<evidence type="ECO:0000313" key="2">
    <source>
        <dbReference type="EMBL" id="SMO82214.1"/>
    </source>
</evidence>
<keyword evidence="3" id="KW-1185">Reference proteome</keyword>
<dbReference type="PANTHER" id="PTHR12526">
    <property type="entry name" value="GLYCOSYLTRANSFERASE"/>
    <property type="match status" value="1"/>
</dbReference>
<dbReference type="PANTHER" id="PTHR12526:SF630">
    <property type="entry name" value="GLYCOSYLTRANSFERASE"/>
    <property type="match status" value="1"/>
</dbReference>
<dbReference type="SUPFAM" id="SSF53756">
    <property type="entry name" value="UDP-Glycosyltransferase/glycogen phosphorylase"/>
    <property type="match status" value="1"/>
</dbReference>
<dbReference type="AlphaFoldDB" id="A0A521EE66"/>
<gene>
    <name evidence="2" type="ORF">SAMN06265220_104171</name>
</gene>
<feature type="domain" description="Glycosyl transferase family 1" evidence="1">
    <location>
        <begin position="198"/>
        <end position="340"/>
    </location>
</feature>
<protein>
    <submittedName>
        <fullName evidence="2">Glycosyltransferase involved in cell wall bisynthesis</fullName>
    </submittedName>
</protein>
<dbReference type="Pfam" id="PF00534">
    <property type="entry name" value="Glycos_transf_1"/>
    <property type="match status" value="1"/>
</dbReference>
<name>A0A521EE66_9FLAO</name>
<evidence type="ECO:0000313" key="3">
    <source>
        <dbReference type="Proteomes" id="UP000319267"/>
    </source>
</evidence>
<dbReference type="RefSeq" id="WP_111379873.1">
    <property type="nucleotide sequence ID" value="NZ_CP043612.1"/>
</dbReference>
<reference evidence="2 3" key="1">
    <citation type="submission" date="2017-05" db="EMBL/GenBank/DDBJ databases">
        <authorList>
            <person name="Varghese N."/>
            <person name="Submissions S."/>
        </authorList>
    </citation>
    <scope>NUCLEOTIDE SEQUENCE [LARGE SCALE GENOMIC DNA]</scope>
    <source>
        <strain evidence="2 3">DSM 29982</strain>
    </source>
</reference>
<organism evidence="2 3">
    <name type="scientific">Flavobacterium nitrogenifigens</name>
    <dbReference type="NCBI Taxonomy" id="1617283"/>
    <lineage>
        <taxon>Bacteria</taxon>
        <taxon>Pseudomonadati</taxon>
        <taxon>Bacteroidota</taxon>
        <taxon>Flavobacteriia</taxon>
        <taxon>Flavobacteriales</taxon>
        <taxon>Flavobacteriaceae</taxon>
        <taxon>Flavobacterium</taxon>
    </lineage>
</organism>